<accession>A0ABV6CVH4</accession>
<keyword evidence="1" id="KW-1133">Transmembrane helix</keyword>
<evidence type="ECO:0000313" key="2">
    <source>
        <dbReference type="EMBL" id="MFC0204736.1"/>
    </source>
</evidence>
<dbReference type="EMBL" id="JBHLWK010000013">
    <property type="protein sequence ID" value="MFC0204736.1"/>
    <property type="molecule type" value="Genomic_DNA"/>
</dbReference>
<dbReference type="Proteomes" id="UP001589798">
    <property type="component" value="Unassembled WGS sequence"/>
</dbReference>
<feature type="transmembrane region" description="Helical" evidence="1">
    <location>
        <begin position="50"/>
        <end position="76"/>
    </location>
</feature>
<keyword evidence="1" id="KW-0472">Membrane</keyword>
<proteinExistence type="predicted"/>
<gene>
    <name evidence="2" type="ORF">ACFFJC_10670</name>
</gene>
<keyword evidence="3" id="KW-1185">Reference proteome</keyword>
<keyword evidence="1" id="KW-0812">Transmembrane</keyword>
<evidence type="ECO:0000313" key="3">
    <source>
        <dbReference type="Proteomes" id="UP001589798"/>
    </source>
</evidence>
<organism evidence="2 3">
    <name type="scientific">Novosphingobium soli</name>
    <dbReference type="NCBI Taxonomy" id="574956"/>
    <lineage>
        <taxon>Bacteria</taxon>
        <taxon>Pseudomonadati</taxon>
        <taxon>Pseudomonadota</taxon>
        <taxon>Alphaproteobacteria</taxon>
        <taxon>Sphingomonadales</taxon>
        <taxon>Sphingomonadaceae</taxon>
        <taxon>Novosphingobium</taxon>
    </lineage>
</organism>
<name>A0ABV6CVH4_9SPHN</name>
<evidence type="ECO:0000256" key="1">
    <source>
        <dbReference type="SAM" id="Phobius"/>
    </source>
</evidence>
<comment type="caution">
    <text evidence="2">The sequence shown here is derived from an EMBL/GenBank/DDBJ whole genome shotgun (WGS) entry which is preliminary data.</text>
</comment>
<sequence length="117" mass="13300">MIEIIDDVPYEEAMRAIANRKYHMIVDRGLATSAFGSSGSRLTNIVFLPYFFVAGAIVAIFYSWVLAIACLALAFLSFKLLRNVAIGWVRRRAVRDPALYEIFARNRVVWFTPVKLP</sequence>
<reference evidence="2 3" key="1">
    <citation type="submission" date="2024-09" db="EMBL/GenBank/DDBJ databases">
        <authorList>
            <person name="Sun Q."/>
            <person name="Mori K."/>
        </authorList>
    </citation>
    <scope>NUCLEOTIDE SEQUENCE [LARGE SCALE GENOMIC DNA]</scope>
    <source>
        <strain evidence="2 3">CCM 7706</strain>
    </source>
</reference>
<dbReference type="RefSeq" id="WP_379487497.1">
    <property type="nucleotide sequence ID" value="NZ_JBHLWK010000013.1"/>
</dbReference>
<protein>
    <submittedName>
        <fullName evidence="2">Uncharacterized protein</fullName>
    </submittedName>
</protein>